<evidence type="ECO:0000313" key="3">
    <source>
        <dbReference type="Proteomes" id="UP000604825"/>
    </source>
</evidence>
<reference evidence="2" key="1">
    <citation type="submission" date="2020-10" db="EMBL/GenBank/DDBJ databases">
        <authorList>
            <person name="Han B."/>
            <person name="Lu T."/>
            <person name="Zhao Q."/>
            <person name="Huang X."/>
            <person name="Zhao Y."/>
        </authorList>
    </citation>
    <scope>NUCLEOTIDE SEQUENCE</scope>
</reference>
<evidence type="ECO:0000256" key="1">
    <source>
        <dbReference type="SAM" id="MobiDB-lite"/>
    </source>
</evidence>
<keyword evidence="3" id="KW-1185">Reference proteome</keyword>
<feature type="compositionally biased region" description="Basic and acidic residues" evidence="1">
    <location>
        <begin position="256"/>
        <end position="266"/>
    </location>
</feature>
<evidence type="ECO:0000313" key="2">
    <source>
        <dbReference type="EMBL" id="CAD6342200.1"/>
    </source>
</evidence>
<organism evidence="2 3">
    <name type="scientific">Miscanthus lutarioriparius</name>
    <dbReference type="NCBI Taxonomy" id="422564"/>
    <lineage>
        <taxon>Eukaryota</taxon>
        <taxon>Viridiplantae</taxon>
        <taxon>Streptophyta</taxon>
        <taxon>Embryophyta</taxon>
        <taxon>Tracheophyta</taxon>
        <taxon>Spermatophyta</taxon>
        <taxon>Magnoliopsida</taxon>
        <taxon>Liliopsida</taxon>
        <taxon>Poales</taxon>
        <taxon>Poaceae</taxon>
        <taxon>PACMAD clade</taxon>
        <taxon>Panicoideae</taxon>
        <taxon>Andropogonodae</taxon>
        <taxon>Andropogoneae</taxon>
        <taxon>Saccharinae</taxon>
        <taxon>Miscanthus</taxon>
    </lineage>
</organism>
<dbReference type="OrthoDB" id="2356035at2759"/>
<dbReference type="PANTHER" id="PTHR31170:SF25">
    <property type="entry name" value="BNAA09G04570D PROTEIN"/>
    <property type="match status" value="1"/>
</dbReference>
<dbReference type="Pfam" id="PF03140">
    <property type="entry name" value="DUF247"/>
    <property type="match status" value="1"/>
</dbReference>
<gene>
    <name evidence="2" type="ORF">NCGR_LOCUS66298</name>
</gene>
<sequence length="542" mass="60062">MAQPSSSSSEVPQARARYVQAAAASAGVQFNEEMRWLCRVREALEHASAESLGAFPKVFDVPRALRDTKPDAYAPQHFALGPYHQSRPDLKDMERYKLAAAKRAERLFAGDHKIPDLVYRFLTLQGEIRGPYHRILELSNETLAWMMAVDTCFLLDFLLGRYQQDEVATDTNQIPLVLFFRNLELRYASEQAAADVLRAVLDRFIKDVCPIKTYASTAVPDFTKQAHLLELLYHFLVPTTAVFDDNSGQDIPPPALEHDQADDGGDLEKQIPAEYDKVKRACLQVSSMRFVKENLISRPKNLSGQLVRKMPPALSGLLPVVGKMIASVDMKARLKDVNMGTNIVDSPLAQEIKIPSVTQLAGCGVRFLPSPEGIAGVAFDEKTATLSLPVIVLDSNTEVVLRNLMAYEAVAVQGPLVLARYTELMNGIVDTAKDVKILQQSGVVVNRMKNKAEAASMWNGMCRATRVSRVPRLDAVIKAVNAHRDKTASARAQKLLKKYVFGSWKILTLLASVSLLLMTALQTFCSTYPCQSTWFGHILPSS</sequence>
<dbReference type="PANTHER" id="PTHR31170">
    <property type="entry name" value="BNAC04G53230D PROTEIN"/>
    <property type="match status" value="1"/>
</dbReference>
<accession>A0A811SNT6</accession>
<dbReference type="Proteomes" id="UP000604825">
    <property type="component" value="Unassembled WGS sequence"/>
</dbReference>
<dbReference type="EMBL" id="CAJGYO010000420">
    <property type="protein sequence ID" value="CAD6342200.1"/>
    <property type="molecule type" value="Genomic_DNA"/>
</dbReference>
<feature type="region of interest" description="Disordered" evidence="1">
    <location>
        <begin position="247"/>
        <end position="266"/>
    </location>
</feature>
<comment type="caution">
    <text evidence="2">The sequence shown here is derived from an EMBL/GenBank/DDBJ whole genome shotgun (WGS) entry which is preliminary data.</text>
</comment>
<proteinExistence type="predicted"/>
<name>A0A811SNT6_9POAL</name>
<dbReference type="AlphaFoldDB" id="A0A811SNT6"/>
<protein>
    <submittedName>
        <fullName evidence="2">Uncharacterized protein</fullName>
    </submittedName>
</protein>
<dbReference type="InterPro" id="IPR004158">
    <property type="entry name" value="DUF247_pln"/>
</dbReference>